<evidence type="ECO:0000256" key="5">
    <source>
        <dbReference type="ARBA" id="ARBA00023136"/>
    </source>
</evidence>
<feature type="transmembrane region" description="Helical" evidence="6">
    <location>
        <begin position="283"/>
        <end position="303"/>
    </location>
</feature>
<keyword evidence="8" id="KW-1185">Reference proteome</keyword>
<proteinExistence type="inferred from homology"/>
<dbReference type="InterPro" id="IPR002549">
    <property type="entry name" value="AI-2E-like"/>
</dbReference>
<feature type="transmembrane region" description="Helical" evidence="6">
    <location>
        <begin position="163"/>
        <end position="185"/>
    </location>
</feature>
<feature type="transmembrane region" description="Helical" evidence="6">
    <location>
        <begin position="47"/>
        <end position="66"/>
    </location>
</feature>
<evidence type="ECO:0000256" key="6">
    <source>
        <dbReference type="SAM" id="Phobius"/>
    </source>
</evidence>
<dbReference type="PANTHER" id="PTHR21716">
    <property type="entry name" value="TRANSMEMBRANE PROTEIN"/>
    <property type="match status" value="1"/>
</dbReference>
<protein>
    <submittedName>
        <fullName evidence="7">AI-2 transport protein TqsA</fullName>
    </submittedName>
</protein>
<keyword evidence="5 6" id="KW-0472">Membrane</keyword>
<feature type="transmembrane region" description="Helical" evidence="6">
    <location>
        <begin position="221"/>
        <end position="241"/>
    </location>
</feature>
<keyword evidence="4 6" id="KW-1133">Transmembrane helix</keyword>
<comment type="similarity">
    <text evidence="2">Belongs to the autoinducer-2 exporter (AI-2E) (TC 2.A.86) family.</text>
</comment>
<evidence type="ECO:0000313" key="8">
    <source>
        <dbReference type="Proteomes" id="UP000193900"/>
    </source>
</evidence>
<evidence type="ECO:0000256" key="3">
    <source>
        <dbReference type="ARBA" id="ARBA00022692"/>
    </source>
</evidence>
<accession>A0A1Y5TYD1</accession>
<dbReference type="RefSeq" id="WP_159458627.1">
    <property type="nucleotide sequence ID" value="NZ_FWFZ01000046.1"/>
</dbReference>
<sequence length="377" mass="40467">MSETGRSIRTRVRDLGQGQPVRWLLGIVALILVGWAFHALAAVIVPLVFAIMLALILAPLDSAISARLPSKVSWLSRLAIMMLLVLVLASFVMGLVYCADQLLAQLPSVDRMRSILETRLEGLTDSDSMSHGTRAIVVDVLQRSTDALSGWLVGAGGTLLQQIAGATGTLLAATILVVFLVLLIIDEASLWTSKTDSLWSDVAPQMQEALQATASKLRSWLVVRTGIGVLSAAAYLGWLILFDVGLLAVWAVLTFLLVFIPNIGSVISGVLPTIYAFFTKDFVTALWIAAGLFAIEQIIGNWIDPRIQGRQIAVSPVVIFVSLLLWGWIWGIAGAFLATPVTVAIMVICAHIPAARPLALLLSDQSNLSALDKKIAS</sequence>
<dbReference type="AlphaFoldDB" id="A0A1Y5TYD1"/>
<dbReference type="GO" id="GO:0016020">
    <property type="term" value="C:membrane"/>
    <property type="evidence" value="ECO:0007669"/>
    <property type="project" value="UniProtKB-SubCell"/>
</dbReference>
<comment type="subcellular location">
    <subcellularLocation>
        <location evidence="1">Membrane</location>
        <topology evidence="1">Multi-pass membrane protein</topology>
    </subcellularLocation>
</comment>
<name>A0A1Y5TYD1_9RHOB</name>
<feature type="transmembrane region" description="Helical" evidence="6">
    <location>
        <begin position="323"/>
        <end position="348"/>
    </location>
</feature>
<reference evidence="7 8" key="1">
    <citation type="submission" date="2017-03" db="EMBL/GenBank/DDBJ databases">
        <authorList>
            <person name="Afonso C.L."/>
            <person name="Miller P.J."/>
            <person name="Scott M.A."/>
            <person name="Spackman E."/>
            <person name="Goraichik I."/>
            <person name="Dimitrov K.M."/>
            <person name="Suarez D.L."/>
            <person name="Swayne D.E."/>
        </authorList>
    </citation>
    <scope>NUCLEOTIDE SEQUENCE [LARGE SCALE GENOMIC DNA]</scope>
    <source>
        <strain evidence="7 8">CECT 7023</strain>
    </source>
</reference>
<evidence type="ECO:0000256" key="2">
    <source>
        <dbReference type="ARBA" id="ARBA00009773"/>
    </source>
</evidence>
<keyword evidence="3 6" id="KW-0812">Transmembrane</keyword>
<dbReference type="EMBL" id="FWFZ01000046">
    <property type="protein sequence ID" value="SLN76895.1"/>
    <property type="molecule type" value="Genomic_DNA"/>
</dbReference>
<evidence type="ECO:0000256" key="1">
    <source>
        <dbReference type="ARBA" id="ARBA00004141"/>
    </source>
</evidence>
<gene>
    <name evidence="7" type="primary">tqsA</name>
    <name evidence="7" type="ORF">ROA7023_04267</name>
</gene>
<dbReference type="GO" id="GO:0055085">
    <property type="term" value="P:transmembrane transport"/>
    <property type="evidence" value="ECO:0007669"/>
    <property type="project" value="TreeGrafter"/>
</dbReference>
<evidence type="ECO:0000256" key="4">
    <source>
        <dbReference type="ARBA" id="ARBA00022989"/>
    </source>
</evidence>
<dbReference type="Proteomes" id="UP000193900">
    <property type="component" value="Unassembled WGS sequence"/>
</dbReference>
<evidence type="ECO:0000313" key="7">
    <source>
        <dbReference type="EMBL" id="SLN76895.1"/>
    </source>
</evidence>
<dbReference type="Pfam" id="PF01594">
    <property type="entry name" value="AI-2E_transport"/>
    <property type="match status" value="1"/>
</dbReference>
<dbReference type="OrthoDB" id="9799225at2"/>
<feature type="transmembrane region" description="Helical" evidence="6">
    <location>
        <begin position="78"/>
        <end position="97"/>
    </location>
</feature>
<dbReference type="PANTHER" id="PTHR21716:SF64">
    <property type="entry name" value="AI-2 TRANSPORT PROTEIN TQSA"/>
    <property type="match status" value="1"/>
</dbReference>
<organism evidence="7 8">
    <name type="scientific">Roseisalinus antarcticus</name>
    <dbReference type="NCBI Taxonomy" id="254357"/>
    <lineage>
        <taxon>Bacteria</taxon>
        <taxon>Pseudomonadati</taxon>
        <taxon>Pseudomonadota</taxon>
        <taxon>Alphaproteobacteria</taxon>
        <taxon>Rhodobacterales</taxon>
        <taxon>Roseobacteraceae</taxon>
        <taxon>Roseisalinus</taxon>
    </lineage>
</organism>
<feature type="transmembrane region" description="Helical" evidence="6">
    <location>
        <begin position="247"/>
        <end position="271"/>
    </location>
</feature>
<feature type="transmembrane region" description="Helical" evidence="6">
    <location>
        <begin position="21"/>
        <end position="41"/>
    </location>
</feature>